<evidence type="ECO:0000313" key="9">
    <source>
        <dbReference type="Proteomes" id="UP000602004"/>
    </source>
</evidence>
<dbReference type="PIRSF" id="PIRSF039085">
    <property type="entry name" value="ABC_ATPase_HisP"/>
    <property type="match status" value="1"/>
</dbReference>
<dbReference type="InterPro" id="IPR030679">
    <property type="entry name" value="ABC_ATPase_HisP-typ"/>
</dbReference>
<evidence type="ECO:0000256" key="1">
    <source>
        <dbReference type="ARBA" id="ARBA00005417"/>
    </source>
</evidence>
<keyword evidence="2" id="KW-0813">Transport</keyword>
<dbReference type="NCBIfam" id="NF007027">
    <property type="entry name" value="PRK09493.1"/>
    <property type="match status" value="1"/>
</dbReference>
<evidence type="ECO:0000256" key="5">
    <source>
        <dbReference type="ARBA" id="ARBA00022741"/>
    </source>
</evidence>
<dbReference type="InterPro" id="IPR017871">
    <property type="entry name" value="ABC_transporter-like_CS"/>
</dbReference>
<dbReference type="Gene3D" id="3.40.50.300">
    <property type="entry name" value="P-loop containing nucleotide triphosphate hydrolases"/>
    <property type="match status" value="1"/>
</dbReference>
<feature type="domain" description="ABC transporter" evidence="7">
    <location>
        <begin position="4"/>
        <end position="238"/>
    </location>
</feature>
<dbReference type="PANTHER" id="PTHR43166:SF14">
    <property type="entry name" value="GLUTAMINE TRANSPORT ATP-BINDING PROTEIN GLNQ"/>
    <property type="match status" value="1"/>
</dbReference>
<name>A0ABQ1N9D2_9BURK</name>
<protein>
    <submittedName>
        <fullName evidence="8">Glutamine ABC transporter ATP-binding protein</fullName>
    </submittedName>
</protein>
<keyword evidence="6 8" id="KW-0067">ATP-binding</keyword>
<evidence type="ECO:0000256" key="2">
    <source>
        <dbReference type="ARBA" id="ARBA00022448"/>
    </source>
</evidence>
<keyword evidence="3" id="KW-1003">Cell membrane</keyword>
<dbReference type="RefSeq" id="WP_162831305.1">
    <property type="nucleotide sequence ID" value="NZ_BMHL01000013.1"/>
</dbReference>
<dbReference type="PANTHER" id="PTHR43166">
    <property type="entry name" value="AMINO ACID IMPORT ATP-BINDING PROTEIN"/>
    <property type="match status" value="1"/>
</dbReference>
<dbReference type="InterPro" id="IPR050086">
    <property type="entry name" value="MetN_ABC_transporter-like"/>
</dbReference>
<dbReference type="InterPro" id="IPR027417">
    <property type="entry name" value="P-loop_NTPase"/>
</dbReference>
<keyword evidence="4" id="KW-0472">Membrane</keyword>
<keyword evidence="9" id="KW-1185">Reference proteome</keyword>
<dbReference type="Pfam" id="PF00005">
    <property type="entry name" value="ABC_tran"/>
    <property type="match status" value="1"/>
</dbReference>
<dbReference type="PROSITE" id="PS00211">
    <property type="entry name" value="ABC_TRANSPORTER_1"/>
    <property type="match status" value="1"/>
</dbReference>
<dbReference type="EMBL" id="BMHL01000013">
    <property type="protein sequence ID" value="GGC62374.1"/>
    <property type="molecule type" value="Genomic_DNA"/>
</dbReference>
<keyword evidence="5" id="KW-0547">Nucleotide-binding</keyword>
<evidence type="ECO:0000256" key="3">
    <source>
        <dbReference type="ARBA" id="ARBA00022475"/>
    </source>
</evidence>
<evidence type="ECO:0000259" key="7">
    <source>
        <dbReference type="PROSITE" id="PS50893"/>
    </source>
</evidence>
<gene>
    <name evidence="8" type="primary">glnQ</name>
    <name evidence="8" type="ORF">GCM10011400_57720</name>
</gene>
<evidence type="ECO:0000256" key="6">
    <source>
        <dbReference type="ARBA" id="ARBA00022840"/>
    </source>
</evidence>
<sequence length="242" mass="26394">MSMVEFQSVSKSFGHVPVLKNIDLRIENGEVVVIVGPSGSGKSTLLRCINALEKISGGELLVDGLSVKGNASDIRGIRLEAGMVFQQFNLFPQMTALENVMFGPIEVRGATRAEARDQAMALLDKVGLESRANHYPSELSGGQQQRVAIARALAIKPKLMLFDEPTSALDPELRHEVLKVMQDLAMEGMTMIVVTHEIGFAKRVGTRLLFMDNGGIAEDGDPAMLIDNPPTQRLRDFLKHVA</sequence>
<evidence type="ECO:0000256" key="4">
    <source>
        <dbReference type="ARBA" id="ARBA00022519"/>
    </source>
</evidence>
<organism evidence="8 9">
    <name type="scientific">Paraburkholderia caffeinilytica</name>
    <dbReference type="NCBI Taxonomy" id="1761016"/>
    <lineage>
        <taxon>Bacteria</taxon>
        <taxon>Pseudomonadati</taxon>
        <taxon>Pseudomonadota</taxon>
        <taxon>Betaproteobacteria</taxon>
        <taxon>Burkholderiales</taxon>
        <taxon>Burkholderiaceae</taxon>
        <taxon>Paraburkholderia</taxon>
    </lineage>
</organism>
<dbReference type="CDD" id="cd03262">
    <property type="entry name" value="ABC_HisP_GlnQ"/>
    <property type="match status" value="1"/>
</dbReference>
<dbReference type="SMART" id="SM00382">
    <property type="entry name" value="AAA"/>
    <property type="match status" value="1"/>
</dbReference>
<dbReference type="PROSITE" id="PS50893">
    <property type="entry name" value="ABC_TRANSPORTER_2"/>
    <property type="match status" value="1"/>
</dbReference>
<dbReference type="SUPFAM" id="SSF52540">
    <property type="entry name" value="P-loop containing nucleoside triphosphate hydrolases"/>
    <property type="match status" value="1"/>
</dbReference>
<comment type="similarity">
    <text evidence="1">Belongs to the ABC transporter superfamily.</text>
</comment>
<dbReference type="GO" id="GO:0005524">
    <property type="term" value="F:ATP binding"/>
    <property type="evidence" value="ECO:0007669"/>
    <property type="project" value="UniProtKB-KW"/>
</dbReference>
<dbReference type="InterPro" id="IPR003593">
    <property type="entry name" value="AAA+_ATPase"/>
</dbReference>
<accession>A0ABQ1N9D2</accession>
<comment type="caution">
    <text evidence="8">The sequence shown here is derived from an EMBL/GenBank/DDBJ whole genome shotgun (WGS) entry which is preliminary data.</text>
</comment>
<dbReference type="Proteomes" id="UP000602004">
    <property type="component" value="Unassembled WGS sequence"/>
</dbReference>
<reference evidence="9" key="1">
    <citation type="journal article" date="2019" name="Int. J. Syst. Evol. Microbiol.">
        <title>The Global Catalogue of Microorganisms (GCM) 10K type strain sequencing project: providing services to taxonomists for standard genome sequencing and annotation.</title>
        <authorList>
            <consortium name="The Broad Institute Genomics Platform"/>
            <consortium name="The Broad Institute Genome Sequencing Center for Infectious Disease"/>
            <person name="Wu L."/>
            <person name="Ma J."/>
        </authorList>
    </citation>
    <scope>NUCLEOTIDE SEQUENCE [LARGE SCALE GENOMIC DNA]</scope>
    <source>
        <strain evidence="9">CGMCC 1.15103</strain>
    </source>
</reference>
<keyword evidence="4" id="KW-0997">Cell inner membrane</keyword>
<evidence type="ECO:0000313" key="8">
    <source>
        <dbReference type="EMBL" id="GGC62374.1"/>
    </source>
</evidence>
<dbReference type="InterPro" id="IPR003439">
    <property type="entry name" value="ABC_transporter-like_ATP-bd"/>
</dbReference>
<proteinExistence type="inferred from homology"/>